<feature type="region of interest" description="Disordered" evidence="5">
    <location>
        <begin position="26"/>
        <end position="48"/>
    </location>
</feature>
<dbReference type="InterPro" id="IPR001380">
    <property type="entry name" value="Ribosomal_eL13"/>
</dbReference>
<protein>
    <recommendedName>
        <fullName evidence="4">60S ribosomal protein L13</fullName>
    </recommendedName>
</protein>
<feature type="compositionally biased region" description="Basic and acidic residues" evidence="5">
    <location>
        <begin position="202"/>
        <end position="213"/>
    </location>
</feature>
<dbReference type="Gene3D" id="1.20.5.110">
    <property type="match status" value="1"/>
</dbReference>
<evidence type="ECO:0000256" key="1">
    <source>
        <dbReference type="ARBA" id="ARBA00005640"/>
    </source>
</evidence>
<dbReference type="GO" id="GO:0003723">
    <property type="term" value="F:RNA binding"/>
    <property type="evidence" value="ECO:0007669"/>
    <property type="project" value="TreeGrafter"/>
</dbReference>
<feature type="compositionally biased region" description="Basic residues" evidence="5">
    <location>
        <begin position="31"/>
        <end position="43"/>
    </location>
</feature>
<dbReference type="EMBL" id="BN001025">
    <property type="protein sequence ID" value="CAL69063.1"/>
    <property type="molecule type" value="mRNA"/>
</dbReference>
<dbReference type="GO" id="GO:0022625">
    <property type="term" value="C:cytosolic large ribosomal subunit"/>
    <property type="evidence" value="ECO:0007669"/>
    <property type="project" value="TreeGrafter"/>
</dbReference>
<comment type="similarity">
    <text evidence="1 4">Belongs to the eukaryotic ribosomal protein eL13 family.</text>
</comment>
<proteinExistence type="evidence at transcript level"/>
<dbReference type="GO" id="GO:0003735">
    <property type="term" value="F:structural constituent of ribosome"/>
    <property type="evidence" value="ECO:0007669"/>
    <property type="project" value="InterPro"/>
</dbReference>
<dbReference type="InterPro" id="IPR018256">
    <property type="entry name" value="Ribosomal_eL13_CS"/>
</dbReference>
<name>A8E676_9BILA</name>
<keyword evidence="2 4" id="KW-0689">Ribosomal protein</keyword>
<evidence type="ECO:0000256" key="4">
    <source>
        <dbReference type="RuleBase" id="RU000572"/>
    </source>
</evidence>
<keyword evidence="3 4" id="KW-0687">Ribonucleoprotein</keyword>
<reference evidence="6" key="1">
    <citation type="journal article" date="2007" name="BMC Evol. Biol.">
        <title>Translational machinery of the chaetognath Spadella cephaloptera: a transcriptomic approach to the analysis of cytosolic ribosomal protein genes and their expression.</title>
        <authorList>
            <person name="Barthelemy R."/>
            <person name="Chenuil A."/>
            <person name="Blanquart S."/>
            <person name="Casanova J.-P."/>
            <person name="Faure E."/>
        </authorList>
    </citation>
    <scope>NUCLEOTIDE SEQUENCE</scope>
    <source>
        <tissue evidence="6">Whole animal</tissue>
    </source>
</reference>
<dbReference type="HAMAP" id="MF_00499">
    <property type="entry name" value="Ribosomal_eL13"/>
    <property type="match status" value="1"/>
</dbReference>
<evidence type="ECO:0000313" key="6">
    <source>
        <dbReference type="EMBL" id="CAL69063.1"/>
    </source>
</evidence>
<evidence type="ECO:0000256" key="2">
    <source>
        <dbReference type="ARBA" id="ARBA00022980"/>
    </source>
</evidence>
<sequence length="213" mass="24848">MAPKHNNQIQNAHFKKDWQNRVRTWFDQPARKKRRSDARKAKAAKVAPRPISKLRPIVRCPTVKYNKKQRLGRGFTLEEIKAAGLNKNFARTIGIAADYRRRNKSVESLQKNVQRLKEYRSKLILFPKKMTKPHKGDATKEEMDVATQIKSKEIIPVVEVEASEEPRAITEEEAKFSAYQTLRKARAHKRLHKFRVTKAKKKAEEEKNAPKKK</sequence>
<dbReference type="AlphaFoldDB" id="A8E676"/>
<gene>
    <name evidence="6" type="primary">rpl13</name>
</gene>
<dbReference type="PANTHER" id="PTHR11722">
    <property type="entry name" value="60S RIBOSOMAL PROTEIN L13"/>
    <property type="match status" value="1"/>
</dbReference>
<dbReference type="PANTHER" id="PTHR11722:SF0">
    <property type="entry name" value="LARGE RIBOSOMAL SUBUNIT PROTEIN EL13"/>
    <property type="match status" value="1"/>
</dbReference>
<evidence type="ECO:0000256" key="3">
    <source>
        <dbReference type="ARBA" id="ARBA00023274"/>
    </source>
</evidence>
<dbReference type="Pfam" id="PF01294">
    <property type="entry name" value="Ribosomal_L13e"/>
    <property type="match status" value="1"/>
</dbReference>
<feature type="region of interest" description="Disordered" evidence="5">
    <location>
        <begin position="193"/>
        <end position="213"/>
    </location>
</feature>
<accession>A8E676</accession>
<dbReference type="GO" id="GO:0006412">
    <property type="term" value="P:translation"/>
    <property type="evidence" value="ECO:0007669"/>
    <property type="project" value="InterPro"/>
</dbReference>
<evidence type="ECO:0000256" key="5">
    <source>
        <dbReference type="SAM" id="MobiDB-lite"/>
    </source>
</evidence>
<organism evidence="6">
    <name type="scientific">Spadella cephaloptera</name>
    <dbReference type="NCBI Taxonomy" id="52888"/>
    <lineage>
        <taxon>Eukaryota</taxon>
        <taxon>Metazoa</taxon>
        <taxon>Spiralia</taxon>
        <taxon>Gnathifera</taxon>
        <taxon>Chaetognatha</taxon>
        <taxon>Sagittoidea</taxon>
        <taxon>Phragmophora</taxon>
        <taxon>Spadellidae</taxon>
        <taxon>Spadella</taxon>
    </lineage>
</organism>
<dbReference type="PROSITE" id="PS01104">
    <property type="entry name" value="RIBOSOMAL_L13E"/>
    <property type="match status" value="1"/>
</dbReference>